<dbReference type="Pfam" id="PF12675">
    <property type="entry name" value="DUF3795"/>
    <property type="match status" value="1"/>
</dbReference>
<evidence type="ECO:0000313" key="1">
    <source>
        <dbReference type="EMBL" id="RZT02573.1"/>
    </source>
</evidence>
<comment type="caution">
    <text evidence="1">The sequence shown here is derived from an EMBL/GenBank/DDBJ whole genome shotgun (WGS) entry which is preliminary data.</text>
</comment>
<dbReference type="Proteomes" id="UP000292927">
    <property type="component" value="Unassembled WGS sequence"/>
</dbReference>
<protein>
    <submittedName>
        <fullName evidence="1">Uncharacterized protein DUF3795</fullName>
    </submittedName>
</protein>
<sequence>MEKEKLLNHIAPCSLLCYTCTAYAEGIICQSANTLLHHLDGICEFNQIHNLSSVSNTKTLLNELEMYGAGLCSGCRNRTHHTCSIQGCFILECTKEHFVDFCGECNEFPCTQTRGIFEDEVYQKWLNGNQEIHDHGIEQYWNSHCKESHYNAYKRGI</sequence>
<gene>
    <name evidence="1" type="ORF">EV209_0694</name>
</gene>
<accession>A0A4Q7PP13</accession>
<dbReference type="RefSeq" id="WP_130433061.1">
    <property type="nucleotide sequence ID" value="NZ_SGXF01000001.1"/>
</dbReference>
<dbReference type="EMBL" id="SGXF01000001">
    <property type="protein sequence ID" value="RZT02573.1"/>
    <property type="molecule type" value="Genomic_DNA"/>
</dbReference>
<organism evidence="1 2">
    <name type="scientific">Cuneatibacter caecimuris</name>
    <dbReference type="NCBI Taxonomy" id="1796618"/>
    <lineage>
        <taxon>Bacteria</taxon>
        <taxon>Bacillati</taxon>
        <taxon>Bacillota</taxon>
        <taxon>Clostridia</taxon>
        <taxon>Lachnospirales</taxon>
        <taxon>Lachnospiraceae</taxon>
        <taxon>Cuneatibacter</taxon>
    </lineage>
</organism>
<dbReference type="InterPro" id="IPR024227">
    <property type="entry name" value="DUF3795"/>
</dbReference>
<dbReference type="AlphaFoldDB" id="A0A4Q7PP13"/>
<dbReference type="OrthoDB" id="9803966at2"/>
<keyword evidence="2" id="KW-1185">Reference proteome</keyword>
<evidence type="ECO:0000313" key="2">
    <source>
        <dbReference type="Proteomes" id="UP000292927"/>
    </source>
</evidence>
<proteinExistence type="predicted"/>
<name>A0A4Q7PP13_9FIRM</name>
<reference evidence="1 2" key="1">
    <citation type="submission" date="2019-02" db="EMBL/GenBank/DDBJ databases">
        <title>Genomic Encyclopedia of Type Strains, Phase IV (KMG-IV): sequencing the most valuable type-strain genomes for metagenomic binning, comparative biology and taxonomic classification.</title>
        <authorList>
            <person name="Goeker M."/>
        </authorList>
    </citation>
    <scope>NUCLEOTIDE SEQUENCE [LARGE SCALE GENOMIC DNA]</scope>
    <source>
        <strain evidence="1 2">DSM 29486</strain>
    </source>
</reference>